<name>A0A6L3V3C4_9BACI</name>
<accession>A0A6L3V3C4</accession>
<protein>
    <submittedName>
        <fullName evidence="1">Uncharacterized protein</fullName>
    </submittedName>
</protein>
<dbReference type="AlphaFoldDB" id="A0A6L3V3C4"/>
<sequence>MKRILFFFLVISLTFTMGLKKDEEHTCRKWCEPFLEYTHKKALYKGAIQERYRIIRHMKYVKKRSDEEIIDIANVTKQDIAEVMRIVDRKTGKFPWELQGQQ</sequence>
<dbReference type="EMBL" id="WBOS01000011">
    <property type="protein sequence ID" value="KAB2331558.1"/>
    <property type="molecule type" value="Genomic_DNA"/>
</dbReference>
<reference evidence="1 2" key="1">
    <citation type="journal article" date="2016" name="Antonie Van Leeuwenhoek">
        <title>Bacillus depressus sp. nov., isolated from soil of a sunflower field.</title>
        <authorList>
            <person name="Wei X."/>
            <person name="Xin D."/>
            <person name="Xin Y."/>
            <person name="Zhang H."/>
            <person name="Wang T."/>
            <person name="Zhang J."/>
        </authorList>
    </citation>
    <scope>NUCLEOTIDE SEQUENCE [LARGE SCALE GENOMIC DNA]</scope>
    <source>
        <strain evidence="1 2">BZ1</strain>
    </source>
</reference>
<gene>
    <name evidence="1" type="ORF">F7731_18430</name>
</gene>
<proteinExistence type="predicted"/>
<dbReference type="RefSeq" id="WP_151536258.1">
    <property type="nucleotide sequence ID" value="NZ_WBOS01000011.1"/>
</dbReference>
<organism evidence="1 2">
    <name type="scientific">Cytobacillus depressus</name>
    <dbReference type="NCBI Taxonomy" id="1602942"/>
    <lineage>
        <taxon>Bacteria</taxon>
        <taxon>Bacillati</taxon>
        <taxon>Bacillota</taxon>
        <taxon>Bacilli</taxon>
        <taxon>Bacillales</taxon>
        <taxon>Bacillaceae</taxon>
        <taxon>Cytobacillus</taxon>
    </lineage>
</organism>
<comment type="caution">
    <text evidence="1">The sequence shown here is derived from an EMBL/GenBank/DDBJ whole genome shotgun (WGS) entry which is preliminary data.</text>
</comment>
<dbReference type="Proteomes" id="UP000481030">
    <property type="component" value="Unassembled WGS sequence"/>
</dbReference>
<evidence type="ECO:0000313" key="2">
    <source>
        <dbReference type="Proteomes" id="UP000481030"/>
    </source>
</evidence>
<keyword evidence="2" id="KW-1185">Reference proteome</keyword>
<evidence type="ECO:0000313" key="1">
    <source>
        <dbReference type="EMBL" id="KAB2331558.1"/>
    </source>
</evidence>